<evidence type="ECO:0000259" key="3">
    <source>
        <dbReference type="Pfam" id="PF01695"/>
    </source>
</evidence>
<sequence length="249" mass="27790">MSTTEQTTSRLRELRLTTMAETYELQAEQSKLHQLTFDERFGLLVEAEIAARESRKLNRLVRGASLPENAAFEELDNRPTRGMDKALLSSLSSCGWIRHQQNLIIVGATGVGKTWLACAFGHQACRLKIPAAFYRASDLFSSIGEATHDGSLPKLRLALSKPSLLILDDFGIGEMSSTAAQVLLDVVDRRMRTGSLLITSQYPTDKWHSFFPDPTIADAVLDRVVHQAHRIQLKGESMRKLRGRKLLEG</sequence>
<gene>
    <name evidence="4" type="ordered locus">Vapar_5849</name>
</gene>
<keyword evidence="1" id="KW-0547">Nucleotide-binding</keyword>
<dbReference type="NCBIfam" id="NF038214">
    <property type="entry name" value="IS21_help_AAA"/>
    <property type="match status" value="1"/>
</dbReference>
<dbReference type="PIRSF" id="PIRSF003073">
    <property type="entry name" value="DNAC_TnpB_IstB"/>
    <property type="match status" value="1"/>
</dbReference>
<dbReference type="CDD" id="cd00009">
    <property type="entry name" value="AAA"/>
    <property type="match status" value="1"/>
</dbReference>
<reference evidence="4" key="1">
    <citation type="submission" date="2009-06" db="EMBL/GenBank/DDBJ databases">
        <title>Complete sequence of chromosome 2 of Variovorax paradoxus S110.</title>
        <authorList>
            <consortium name="US DOE Joint Genome Institute"/>
            <person name="Lucas S."/>
            <person name="Copeland A."/>
            <person name="Lapidus A."/>
            <person name="Glavina del Rio T."/>
            <person name="Tice H."/>
            <person name="Bruce D."/>
            <person name="Goodwin L."/>
            <person name="Pitluck S."/>
            <person name="Chertkov O."/>
            <person name="Brettin T."/>
            <person name="Detter J.C."/>
            <person name="Han C."/>
            <person name="Larimer F."/>
            <person name="Land M."/>
            <person name="Hauser L."/>
            <person name="Kyrpides N."/>
            <person name="Ovchinnikova G."/>
            <person name="Orwin P."/>
            <person name="Leadbetter J.R."/>
            <person name="Spain J.C."/>
            <person name="Han J.I."/>
        </authorList>
    </citation>
    <scope>NUCLEOTIDE SEQUENCE</scope>
    <source>
        <strain evidence="4">S110</strain>
    </source>
</reference>
<evidence type="ECO:0000313" key="4">
    <source>
        <dbReference type="EMBL" id="ACS22436.1"/>
    </source>
</evidence>
<accession>C5D092</accession>
<protein>
    <submittedName>
        <fullName evidence="4">IstB domain protein ATP-binding protein</fullName>
    </submittedName>
</protein>
<keyword evidence="2 4" id="KW-0067">ATP-binding</keyword>
<dbReference type="AlphaFoldDB" id="C5D092"/>
<feature type="domain" description="IstB-like ATP-binding" evidence="3">
    <location>
        <begin position="10"/>
        <end position="241"/>
    </location>
</feature>
<dbReference type="HOGENOM" id="CLU_062999_7_0_4"/>
<dbReference type="OrthoDB" id="8150723at2"/>
<dbReference type="InterPro" id="IPR002611">
    <property type="entry name" value="IstB_ATP-bd"/>
</dbReference>
<dbReference type="STRING" id="543728.Vapar_5849"/>
<dbReference type="EMBL" id="CP001636">
    <property type="protein sequence ID" value="ACS22436.1"/>
    <property type="molecule type" value="Genomic_DNA"/>
</dbReference>
<dbReference type="GO" id="GO:0006260">
    <property type="term" value="P:DNA replication"/>
    <property type="evidence" value="ECO:0007669"/>
    <property type="project" value="TreeGrafter"/>
</dbReference>
<evidence type="ECO:0000256" key="2">
    <source>
        <dbReference type="ARBA" id="ARBA00022840"/>
    </source>
</evidence>
<dbReference type="GO" id="GO:0005524">
    <property type="term" value="F:ATP binding"/>
    <property type="evidence" value="ECO:0007669"/>
    <property type="project" value="UniProtKB-KW"/>
</dbReference>
<dbReference type="PANTHER" id="PTHR30050:SF4">
    <property type="entry name" value="ATP-BINDING PROTEIN RV3427C IN INSERTION SEQUENCE-RELATED"/>
    <property type="match status" value="1"/>
</dbReference>
<dbReference type="KEGG" id="vap:Vapar_5849"/>
<evidence type="ECO:0000256" key="1">
    <source>
        <dbReference type="ARBA" id="ARBA00022741"/>
    </source>
</evidence>
<dbReference type="PANTHER" id="PTHR30050">
    <property type="entry name" value="CHROMOSOMAL REPLICATION INITIATOR PROTEIN DNAA"/>
    <property type="match status" value="1"/>
</dbReference>
<dbReference type="SUPFAM" id="SSF52540">
    <property type="entry name" value="P-loop containing nucleoside triphosphate hydrolases"/>
    <property type="match status" value="1"/>
</dbReference>
<dbReference type="InterPro" id="IPR028350">
    <property type="entry name" value="DNAC/IstB-like"/>
</dbReference>
<name>C5D092_VARPS</name>
<organism evidence="4">
    <name type="scientific">Variovorax paradoxus (strain S110)</name>
    <dbReference type="NCBI Taxonomy" id="543728"/>
    <lineage>
        <taxon>Bacteria</taxon>
        <taxon>Pseudomonadati</taxon>
        <taxon>Pseudomonadota</taxon>
        <taxon>Betaproteobacteria</taxon>
        <taxon>Burkholderiales</taxon>
        <taxon>Comamonadaceae</taxon>
        <taxon>Variovorax</taxon>
    </lineage>
</organism>
<proteinExistence type="predicted"/>
<dbReference type="InterPro" id="IPR047661">
    <property type="entry name" value="IstB"/>
</dbReference>
<dbReference type="Gene3D" id="3.40.50.300">
    <property type="entry name" value="P-loop containing nucleotide triphosphate hydrolases"/>
    <property type="match status" value="1"/>
</dbReference>
<dbReference type="InterPro" id="IPR027417">
    <property type="entry name" value="P-loop_NTPase"/>
</dbReference>
<dbReference type="eggNOG" id="COG1484">
    <property type="taxonomic scope" value="Bacteria"/>
</dbReference>
<dbReference type="Pfam" id="PF01695">
    <property type="entry name" value="IstB_IS21"/>
    <property type="match status" value="1"/>
</dbReference>